<dbReference type="Proteomes" id="UP000765224">
    <property type="component" value="Unassembled WGS sequence"/>
</dbReference>
<dbReference type="EMBL" id="JAHSTS010000002">
    <property type="protein sequence ID" value="MBV4460827.1"/>
    <property type="molecule type" value="Genomic_DNA"/>
</dbReference>
<protein>
    <recommendedName>
        <fullName evidence="3">Tail assembly chaperone</fullName>
    </recommendedName>
</protein>
<proteinExistence type="predicted"/>
<keyword evidence="2" id="KW-1185">Reference proteome</keyword>
<reference evidence="1 2" key="1">
    <citation type="submission" date="2021-06" db="EMBL/GenBank/DDBJ databases">
        <title>Updating the genus Pseudomonas: Description of 43 new species and partition of the Pseudomonas putida group.</title>
        <authorList>
            <person name="Girard L."/>
            <person name="Lood C."/>
            <person name="Vandamme P."/>
            <person name="Rokni-Zadeh H."/>
            <person name="Van Noort V."/>
            <person name="Hofte M."/>
            <person name="Lavigne R."/>
            <person name="De Mot R."/>
        </authorList>
    </citation>
    <scope>NUCLEOTIDE SEQUENCE [LARGE SCALE GENOMIC DNA]</scope>
    <source>
        <strain evidence="1 2">COR58</strain>
    </source>
</reference>
<gene>
    <name evidence="1" type="ORF">KVG96_22970</name>
</gene>
<evidence type="ECO:0000313" key="1">
    <source>
        <dbReference type="EMBL" id="MBV4460827.1"/>
    </source>
</evidence>
<sequence length="156" mass="17711">MASLNKQQKRAKRAKAKAKQIRMVGRKPLAQDDDLGHLAEPIPEYTLAMFSKMREAEAVSRNDMLLTLLRELAFIIVDHPELLDMENADDEGMAATHLAADMLIDYRMWADGMDIEAAQAWLNEPQFITDFGIALDAYGQSQKAQEEQEEQEEQSE</sequence>
<accession>A0ABS6PK22</accession>
<evidence type="ECO:0008006" key="3">
    <source>
        <dbReference type="Google" id="ProtNLM"/>
    </source>
</evidence>
<dbReference type="RefSeq" id="WP_217894065.1">
    <property type="nucleotide sequence ID" value="NZ_JAHSTS010000002.1"/>
</dbReference>
<evidence type="ECO:0000313" key="2">
    <source>
        <dbReference type="Proteomes" id="UP000765224"/>
    </source>
</evidence>
<organism evidence="1 2">
    <name type="scientific">Pseudomonas ekonensis</name>
    <dbReference type="NCBI Taxonomy" id="2842353"/>
    <lineage>
        <taxon>Bacteria</taxon>
        <taxon>Pseudomonadati</taxon>
        <taxon>Pseudomonadota</taxon>
        <taxon>Gammaproteobacteria</taxon>
        <taxon>Pseudomonadales</taxon>
        <taxon>Pseudomonadaceae</taxon>
        <taxon>Pseudomonas</taxon>
    </lineage>
</organism>
<comment type="caution">
    <text evidence="1">The sequence shown here is derived from an EMBL/GenBank/DDBJ whole genome shotgun (WGS) entry which is preliminary data.</text>
</comment>
<name>A0ABS6PK22_9PSED</name>